<protein>
    <recommendedName>
        <fullName evidence="1">DUF6924 domain-containing protein</fullName>
    </recommendedName>
</protein>
<sequence>MQTVIRAGEWGCVMSDRTGQGMADRDEFAALVIRTDFGDDEAWAALKRALSLPWGPGDFEPRVQVVDDPSWAALTTADVLAAVSADDELAVVFLADGVALRTGQGALLAVSTLTREECESDEEFEAESGAFRTTPAGVHEIHANLMIANLDFADFADAAEAAPDGVFRSL</sequence>
<reference evidence="2 3" key="1">
    <citation type="submission" date="2016-10" db="EMBL/GenBank/DDBJ databases">
        <authorList>
            <person name="de Groot N.N."/>
        </authorList>
    </citation>
    <scope>NUCLEOTIDE SEQUENCE [LARGE SCALE GENOMIC DNA]</scope>
    <source>
        <strain evidence="2 3">OK461</strain>
    </source>
</reference>
<gene>
    <name evidence="2" type="ORF">SAMN02787118_103242</name>
</gene>
<dbReference type="InterPro" id="IPR053832">
    <property type="entry name" value="DUF6924"/>
</dbReference>
<organism evidence="2 3">
    <name type="scientific">Streptomyces mirabilis</name>
    <dbReference type="NCBI Taxonomy" id="68239"/>
    <lineage>
        <taxon>Bacteria</taxon>
        <taxon>Bacillati</taxon>
        <taxon>Actinomycetota</taxon>
        <taxon>Actinomycetes</taxon>
        <taxon>Kitasatosporales</taxon>
        <taxon>Streptomycetaceae</taxon>
        <taxon>Streptomyces</taxon>
    </lineage>
</organism>
<dbReference type="AlphaFoldDB" id="A0A1I2F2A6"/>
<feature type="domain" description="DUF6924" evidence="1">
    <location>
        <begin position="30"/>
        <end position="169"/>
    </location>
</feature>
<evidence type="ECO:0000259" key="1">
    <source>
        <dbReference type="Pfam" id="PF21962"/>
    </source>
</evidence>
<dbReference type="Proteomes" id="UP000181942">
    <property type="component" value="Unassembled WGS sequence"/>
</dbReference>
<proteinExistence type="predicted"/>
<evidence type="ECO:0000313" key="3">
    <source>
        <dbReference type="Proteomes" id="UP000181942"/>
    </source>
</evidence>
<accession>A0A1I2F2A6</accession>
<name>A0A1I2F2A6_9ACTN</name>
<dbReference type="EMBL" id="FONR01000003">
    <property type="protein sequence ID" value="SFE99482.1"/>
    <property type="molecule type" value="Genomic_DNA"/>
</dbReference>
<evidence type="ECO:0000313" key="2">
    <source>
        <dbReference type="EMBL" id="SFE99482.1"/>
    </source>
</evidence>
<dbReference type="Pfam" id="PF21962">
    <property type="entry name" value="DUF6924"/>
    <property type="match status" value="1"/>
</dbReference>